<feature type="region of interest" description="Disordered" evidence="1">
    <location>
        <begin position="1"/>
        <end position="64"/>
    </location>
</feature>
<sequence length="641" mass="67733">MLCAAPLPDLAGPSPNRASRSPTTTRPSPSSPSSSSPPKSTPSSPSRGPPGTCSAPSPGLLGGRIAGVMSREGQKLDYDPTGGGGGSAGGVGIGVLSLDLLGQVLDRLRKPRDRKACRLRLDLSACASLDDASLAAAVAGAGGGLAGLRRVCLAQASGVGWRGLEALIAACPRLKAIDLSHCVGAGDREAAAVAAAAGLRELRMENWRKVPELRSLDISYLKVGNGSLRSIYTLEKLEELAMVGCSGIDDEGLELLSKGSDSLQSVDVSRCDHVTYQGLASLIDGRKFLQKLHAADCLHEIGQCFLSKLATLKETLTALKLDGLEVLDSLLQAIGEGCNNLVEIGLSKCSGVTDEGISSLVAQCSDLRAIDLTCCNLITNNALDSIAENCKMLERLRLESCSLINEKGLQQIATCCPNLKEIDLTDCGVNDARIAFISSNCGKLVELDLYRCSSITDDGLAALANGCKKIKLLNLCYCNKITDSGLGHLGCLEELTNLELRCLVRITGIGISSIAVGCKNLIELDLKCCYSVDDAGLGALARNAFNLRQLAISISYCQVTGLGLCHLLSSLRCLQDIKMVHLSWVSIEGFEMALQAACGRLKKLKMLTGLKTVLSPELLQMLQVCGCRIRWVNKPLVYKDC</sequence>
<feature type="compositionally biased region" description="Low complexity" evidence="1">
    <location>
        <begin position="13"/>
        <end position="50"/>
    </location>
</feature>
<dbReference type="AlphaFoldDB" id="A0ABC8YT83"/>
<protein>
    <recommendedName>
        <fullName evidence="2">F-box/LRR-repeat protein 15-like leucin rich repeat domain-containing protein</fullName>
    </recommendedName>
</protein>
<name>A0ABC8YT83_9POAL</name>
<dbReference type="SUPFAM" id="SSF52047">
    <property type="entry name" value="RNI-like"/>
    <property type="match status" value="2"/>
</dbReference>
<dbReference type="Proteomes" id="UP001497457">
    <property type="component" value="Chromosome 17b"/>
</dbReference>
<gene>
    <name evidence="3" type="ORF">URODEC1_LOCUS38017</name>
</gene>
<evidence type="ECO:0000259" key="2">
    <source>
        <dbReference type="Pfam" id="PF25372"/>
    </source>
</evidence>
<reference evidence="3" key="1">
    <citation type="submission" date="2024-10" db="EMBL/GenBank/DDBJ databases">
        <authorList>
            <person name="Ryan C."/>
        </authorList>
    </citation>
    <scope>NUCLEOTIDE SEQUENCE [LARGE SCALE GENOMIC DNA]</scope>
</reference>
<evidence type="ECO:0000313" key="4">
    <source>
        <dbReference type="Proteomes" id="UP001497457"/>
    </source>
</evidence>
<dbReference type="EMBL" id="OZ075127">
    <property type="protein sequence ID" value="CAL4949690.1"/>
    <property type="molecule type" value="Genomic_DNA"/>
</dbReference>
<dbReference type="PANTHER" id="PTHR13318:SF272">
    <property type="entry name" value="OS12G0552700 PROTEIN"/>
    <property type="match status" value="1"/>
</dbReference>
<proteinExistence type="predicted"/>
<dbReference type="Pfam" id="PF25372">
    <property type="entry name" value="DUF7885"/>
    <property type="match status" value="1"/>
</dbReference>
<feature type="domain" description="F-box/LRR-repeat protein 15-like leucin rich repeat" evidence="2">
    <location>
        <begin position="333"/>
        <end position="548"/>
    </location>
</feature>
<evidence type="ECO:0000256" key="1">
    <source>
        <dbReference type="SAM" id="MobiDB-lite"/>
    </source>
</evidence>
<organism evidence="3 4">
    <name type="scientific">Urochloa decumbens</name>
    <dbReference type="NCBI Taxonomy" id="240449"/>
    <lineage>
        <taxon>Eukaryota</taxon>
        <taxon>Viridiplantae</taxon>
        <taxon>Streptophyta</taxon>
        <taxon>Embryophyta</taxon>
        <taxon>Tracheophyta</taxon>
        <taxon>Spermatophyta</taxon>
        <taxon>Magnoliopsida</taxon>
        <taxon>Liliopsida</taxon>
        <taxon>Poales</taxon>
        <taxon>Poaceae</taxon>
        <taxon>PACMAD clade</taxon>
        <taxon>Panicoideae</taxon>
        <taxon>Panicodae</taxon>
        <taxon>Paniceae</taxon>
        <taxon>Melinidinae</taxon>
        <taxon>Urochloa</taxon>
    </lineage>
</organism>
<dbReference type="InterPro" id="IPR006553">
    <property type="entry name" value="Leu-rich_rpt_Cys-con_subtyp"/>
</dbReference>
<dbReference type="Pfam" id="PF13516">
    <property type="entry name" value="LRR_6"/>
    <property type="match status" value="1"/>
</dbReference>
<evidence type="ECO:0000313" key="3">
    <source>
        <dbReference type="EMBL" id="CAL4949690.1"/>
    </source>
</evidence>
<accession>A0ABC8YT83</accession>
<dbReference type="FunFam" id="3.80.10.10:FF:000276">
    <property type="entry name" value="F-box/LRR-repeat protein 3"/>
    <property type="match status" value="1"/>
</dbReference>
<dbReference type="InterPro" id="IPR001611">
    <property type="entry name" value="Leu-rich_rpt"/>
</dbReference>
<dbReference type="PANTHER" id="PTHR13318">
    <property type="entry name" value="PARTNER OF PAIRED, ISOFORM B-RELATED"/>
    <property type="match status" value="1"/>
</dbReference>
<keyword evidence="4" id="KW-1185">Reference proteome</keyword>
<dbReference type="InterPro" id="IPR032675">
    <property type="entry name" value="LRR_dom_sf"/>
</dbReference>
<dbReference type="Gene3D" id="3.80.10.10">
    <property type="entry name" value="Ribonuclease Inhibitor"/>
    <property type="match status" value="5"/>
</dbReference>
<dbReference type="InterPro" id="IPR057207">
    <property type="entry name" value="FBXL15_LRR"/>
</dbReference>
<dbReference type="SMART" id="SM00367">
    <property type="entry name" value="LRR_CC"/>
    <property type="match status" value="12"/>
</dbReference>